<keyword evidence="2" id="KW-1185">Reference proteome</keyword>
<accession>A0A1W4XK25</accession>
<evidence type="ECO:0000313" key="2">
    <source>
        <dbReference type="Proteomes" id="UP000192223"/>
    </source>
</evidence>
<dbReference type="KEGG" id="apln:108742221"/>
<sequence>MVADKGKTTNSISKNLNLPTDEDEIDKDESIQELTSTDESIINESITNKSATYTRNNDKDLITEAQNNAESGAKMDEIVKSSTTPVTSTGVFENDNVKSTTTKNTIETTKSTTTSNISSTETSLFASPYTSTVTSIDDFGDNNVK</sequence>
<dbReference type="Proteomes" id="UP000192223">
    <property type="component" value="Unplaced"/>
</dbReference>
<evidence type="ECO:0000256" key="1">
    <source>
        <dbReference type="SAM" id="MobiDB-lite"/>
    </source>
</evidence>
<evidence type="ECO:0000313" key="3">
    <source>
        <dbReference type="RefSeq" id="XP_018332813.1"/>
    </source>
</evidence>
<organism evidence="2 3">
    <name type="scientific">Agrilus planipennis</name>
    <name type="common">Emerald ash borer</name>
    <name type="synonym">Agrilus marcopoli</name>
    <dbReference type="NCBI Taxonomy" id="224129"/>
    <lineage>
        <taxon>Eukaryota</taxon>
        <taxon>Metazoa</taxon>
        <taxon>Ecdysozoa</taxon>
        <taxon>Arthropoda</taxon>
        <taxon>Hexapoda</taxon>
        <taxon>Insecta</taxon>
        <taxon>Pterygota</taxon>
        <taxon>Neoptera</taxon>
        <taxon>Endopterygota</taxon>
        <taxon>Coleoptera</taxon>
        <taxon>Polyphaga</taxon>
        <taxon>Elateriformia</taxon>
        <taxon>Buprestoidea</taxon>
        <taxon>Buprestidae</taxon>
        <taxon>Agrilinae</taxon>
        <taxon>Agrilus</taxon>
    </lineage>
</organism>
<proteinExistence type="predicted"/>
<name>A0A1W4XK25_AGRPL</name>
<dbReference type="GeneID" id="108742221"/>
<dbReference type="RefSeq" id="XP_018332813.1">
    <property type="nucleotide sequence ID" value="XM_018477311.2"/>
</dbReference>
<gene>
    <name evidence="3" type="primary">LOC108742221</name>
</gene>
<reference evidence="3" key="1">
    <citation type="submission" date="2025-08" db="UniProtKB">
        <authorList>
            <consortium name="RefSeq"/>
        </authorList>
    </citation>
    <scope>IDENTIFICATION</scope>
    <source>
        <tissue evidence="3">Entire body</tissue>
    </source>
</reference>
<protein>
    <submittedName>
        <fullName evidence="3">Uncharacterized protein LOC108742221</fullName>
    </submittedName>
</protein>
<feature type="region of interest" description="Disordered" evidence="1">
    <location>
        <begin position="1"/>
        <end position="28"/>
    </location>
</feature>
<dbReference type="InParanoid" id="A0A1W4XK25"/>
<feature type="compositionally biased region" description="Polar residues" evidence="1">
    <location>
        <begin position="8"/>
        <end position="18"/>
    </location>
</feature>
<dbReference type="AlphaFoldDB" id="A0A1W4XK25"/>